<comment type="caution">
    <text evidence="1">The sequence shown here is derived from an EMBL/GenBank/DDBJ whole genome shotgun (WGS) entry which is preliminary data.</text>
</comment>
<proteinExistence type="predicted"/>
<dbReference type="AlphaFoldDB" id="A0A811V1W7"/>
<keyword evidence="2" id="KW-1185">Reference proteome</keyword>
<evidence type="ECO:0000313" key="1">
    <source>
        <dbReference type="EMBL" id="CAD7003423.1"/>
    </source>
</evidence>
<dbReference type="EMBL" id="CAJHJT010000034">
    <property type="protein sequence ID" value="CAD7003423.1"/>
    <property type="molecule type" value="Genomic_DNA"/>
</dbReference>
<organism evidence="1 2">
    <name type="scientific">Ceratitis capitata</name>
    <name type="common">Mediterranean fruit fly</name>
    <name type="synonym">Tephritis capitata</name>
    <dbReference type="NCBI Taxonomy" id="7213"/>
    <lineage>
        <taxon>Eukaryota</taxon>
        <taxon>Metazoa</taxon>
        <taxon>Ecdysozoa</taxon>
        <taxon>Arthropoda</taxon>
        <taxon>Hexapoda</taxon>
        <taxon>Insecta</taxon>
        <taxon>Pterygota</taxon>
        <taxon>Neoptera</taxon>
        <taxon>Endopterygota</taxon>
        <taxon>Diptera</taxon>
        <taxon>Brachycera</taxon>
        <taxon>Muscomorpha</taxon>
        <taxon>Tephritoidea</taxon>
        <taxon>Tephritidae</taxon>
        <taxon>Ceratitis</taxon>
        <taxon>Ceratitis</taxon>
    </lineage>
</organism>
<protein>
    <submittedName>
        <fullName evidence="1">(Mediterranean fruit fly) hypothetical protein</fullName>
    </submittedName>
</protein>
<gene>
    <name evidence="1" type="ORF">CCAP1982_LOCUS11879</name>
</gene>
<dbReference type="Proteomes" id="UP000606786">
    <property type="component" value="Unassembled WGS sequence"/>
</dbReference>
<name>A0A811V1W7_CERCA</name>
<sequence length="93" mass="10502">MNKGVCCSIHGASTALTSALTNTPVSHGLSLYKIVCATSSEAILHLRFVPFFSRAATKSDARAQIIFYRRQQSKRLVLDSFQMRTRAWIQHFR</sequence>
<accession>A0A811V1W7</accession>
<evidence type="ECO:0000313" key="2">
    <source>
        <dbReference type="Proteomes" id="UP000606786"/>
    </source>
</evidence>
<reference evidence="1" key="1">
    <citation type="submission" date="2020-11" db="EMBL/GenBank/DDBJ databases">
        <authorList>
            <person name="Whitehead M."/>
        </authorList>
    </citation>
    <scope>NUCLEOTIDE SEQUENCE</scope>
    <source>
        <strain evidence="1">EGII</strain>
    </source>
</reference>